<sequence length="1294" mass="140439">MHLLSTRPGGFVEDDSAVICLEQTPADIVVLSSADTTLSLLAAARAQLAQTDPGFPGLRLANLLHLRGNASLDRYADEVLRHARVVVVDHLGSESTWPYGIQQLAALARQHGQALTLFSGDLTEDPELLARGTLPADTGRLLWRYLRAGGSANALQFLRAAAFHGMGHGVEPEPPRPLPQVALHVPAAWAAAHADAHNAAHADAHADPLAALQRAWHAGAPVVALVFYRSHLLAGNTAVFDDLALALHARGLNALPLALDSLKDPLCLATLRQLCQQHTAQLVLNTTAFAALGHEGGGAPQPALAGDAPVLQVIVSGADRDGWLQDSQGLRPRDIAMQVVLPEMDGRIVTRAVSFKAGTERCPHTQVDLVRYRSEGDRIDFVAELSQRWCRLRQLPAADKRLALILANYPGSEGRIGSGVGLDTPASVIQLLHLLRREGHDLGDAADLPADGDALMRRLTEGIANDPAQWPLRPAWQSLELAHYRQRLAALPPALADAIDARWGPPEQDPALRRGRFMVAGLRLGKVFVGIQPARALGAPQDWASYHDADLVPPHGYLAFYFWLQGAFGVDAVAHVGKHGNLEWLPGKSLALSASCWPDAILGPLPHLYPFIVNDPGEGAQAKRRTQAVIIDHLMPPLTRADNHGPMQELERLVDEFYDALLVDGRRATLLRQQILAMVRQQQLAGELGLEGALAQGQDDAVLERIDAYLCELKETQIRDGLHIFGASPRSRQRQDTLLALARYASADGAPGLIAALATDLLGDGTDPFAPASAEPFTGARPALLQQVSDTPWRHWGDTRERLELLAAQLLARRLEPQSEEIDSCSRLSSKGLSPISLKNTDAALDRVLQVLAPRLDACGSQELHQFSQALRGRFVPPGPSGSPSRGRPDVLPTGRNFYTVDTRAIPTQTAWALGERAARQLIERHLQEHGEYPRSLGLSVWGTATMRTGGDDIAQALALIGVRPRWAPGSQRVVDFEVIPRVGLHRPRVDVTLRISGLFRDAFPATVQLFDAAVQAVAEQDGEDEEDNPIRARILHDAAALQAGGMAAEPARRRAGWRVFGSRPGHYGSGLELLMQHGQWQGDADLGGAWLAASAYAYGQADDGSAAADVLPLRLAGMDAVLHNQDSREHDILDSSDYYLFQGGMAASVRHLSGRQPALYHGDHGNPEHPRVRALQEEIGRVVRARMVNPKWIAGAMRHGYKGAFEMAASVDYLFGFDATARVVGDHHYALVADAYALDERVRAFFEQHNPQALADILARLREAMARGLWQQPGDYAPRLHELALAHDERMEG</sequence>
<feature type="domain" description="CobN/magnesium chelatase" evidence="3">
    <location>
        <begin position="143"/>
        <end position="1275"/>
    </location>
</feature>
<dbReference type="NCBIfam" id="TIGR02257">
    <property type="entry name" value="cobalto_cobN"/>
    <property type="match status" value="1"/>
</dbReference>
<dbReference type="InterPro" id="IPR003672">
    <property type="entry name" value="CobN/Mg_chltase"/>
</dbReference>
<protein>
    <recommendedName>
        <fullName evidence="1">Cobaltochelatase subunit CobN</fullName>
        <ecNumber evidence="1">6.6.1.2</ecNumber>
    </recommendedName>
</protein>
<dbReference type="KEGG" id="melm:C7H73_05385"/>
<dbReference type="GO" id="GO:0051116">
    <property type="term" value="F:cobaltochelatase activity"/>
    <property type="evidence" value="ECO:0007669"/>
    <property type="project" value="UniProtKB-UniRule"/>
</dbReference>
<dbReference type="Pfam" id="PF02514">
    <property type="entry name" value="CobN-Mg_chel"/>
    <property type="match status" value="1"/>
</dbReference>
<dbReference type="PANTHER" id="PTHR44119:SF4">
    <property type="entry name" value="AEROBIC COBALTOCHELATASE SUBUNIT COBN"/>
    <property type="match status" value="1"/>
</dbReference>
<accession>A0A2P1NJE5</accession>
<reference evidence="5" key="1">
    <citation type="submission" date="2018-03" db="EMBL/GenBank/DDBJ databases">
        <title>Genome sequencing of Melaminivora sp. strain SC2-7.</title>
        <authorList>
            <person name="Kim S.-J."/>
            <person name="Heo J."/>
            <person name="Ahn J.-H."/>
            <person name="Kwon S.-W."/>
        </authorList>
    </citation>
    <scope>NUCLEOTIDE SEQUENCE [LARGE SCALE GENOMIC DNA]</scope>
    <source>
        <strain evidence="5">SC2-7</strain>
    </source>
</reference>
<dbReference type="GO" id="GO:0009236">
    <property type="term" value="P:cobalamin biosynthetic process"/>
    <property type="evidence" value="ECO:0007669"/>
    <property type="project" value="UniProtKB-UniRule"/>
</dbReference>
<dbReference type="Proteomes" id="UP000241829">
    <property type="component" value="Chromosome"/>
</dbReference>
<evidence type="ECO:0000313" key="5">
    <source>
        <dbReference type="Proteomes" id="UP000241829"/>
    </source>
</evidence>
<dbReference type="InterPro" id="IPR011953">
    <property type="entry name" value="Cobalto_CobN"/>
</dbReference>
<feature type="region of interest" description="Disordered" evidence="2">
    <location>
        <begin position="873"/>
        <end position="894"/>
    </location>
</feature>
<evidence type="ECO:0000313" key="4">
    <source>
        <dbReference type="EMBL" id="AVP57151.1"/>
    </source>
</evidence>
<dbReference type="PANTHER" id="PTHR44119">
    <property type="entry name" value="MAGNESIUM-CHELATASE SUBUNIT CHLH, CHLOROPLASTIC"/>
    <property type="match status" value="1"/>
</dbReference>
<evidence type="ECO:0000256" key="2">
    <source>
        <dbReference type="SAM" id="MobiDB-lite"/>
    </source>
</evidence>
<dbReference type="CDD" id="cd10150">
    <property type="entry name" value="CobN_like"/>
    <property type="match status" value="1"/>
</dbReference>
<gene>
    <name evidence="4" type="ORF">C7H73_05385</name>
</gene>
<organism evidence="4 5">
    <name type="scientific">Pulveribacter suum</name>
    <dbReference type="NCBI Taxonomy" id="2116657"/>
    <lineage>
        <taxon>Bacteria</taxon>
        <taxon>Pseudomonadati</taxon>
        <taxon>Pseudomonadota</taxon>
        <taxon>Betaproteobacteria</taxon>
        <taxon>Burkholderiales</taxon>
        <taxon>Comamonadaceae</taxon>
        <taxon>Pulveribacter</taxon>
    </lineage>
</organism>
<keyword evidence="5" id="KW-1185">Reference proteome</keyword>
<feature type="compositionally biased region" description="Low complexity" evidence="2">
    <location>
        <begin position="873"/>
        <end position="886"/>
    </location>
</feature>
<name>A0A2P1NJE5_9BURK</name>
<evidence type="ECO:0000259" key="3">
    <source>
        <dbReference type="Pfam" id="PF02514"/>
    </source>
</evidence>
<dbReference type="EMBL" id="CP027792">
    <property type="protein sequence ID" value="AVP57151.1"/>
    <property type="molecule type" value="Genomic_DNA"/>
</dbReference>
<evidence type="ECO:0000256" key="1">
    <source>
        <dbReference type="NCBIfam" id="TIGR02257"/>
    </source>
</evidence>
<dbReference type="EC" id="6.6.1.2" evidence="1"/>
<proteinExistence type="predicted"/>
<dbReference type="OrthoDB" id="9757976at2"/>
<dbReference type="RefSeq" id="WP_106845708.1">
    <property type="nucleotide sequence ID" value="NZ_CP027792.1"/>
</dbReference>